<name>A0A318FPA7_KLEOX</name>
<dbReference type="GO" id="GO:0004519">
    <property type="term" value="F:endonuclease activity"/>
    <property type="evidence" value="ECO:0007669"/>
    <property type="project" value="InterPro"/>
</dbReference>
<reference evidence="1 2" key="1">
    <citation type="submission" date="2018-05" db="EMBL/GenBank/DDBJ databases">
        <title>Freshwater and sediment microbial communities from various areas in North America, analyzing microbe dynamics in response to fracking.</title>
        <authorList>
            <person name="Lamendella R."/>
        </authorList>
    </citation>
    <scope>NUCLEOTIDE SEQUENCE [LARGE SCALE GENOMIC DNA]</scope>
    <source>
        <strain evidence="1 2">67</strain>
    </source>
</reference>
<gene>
    <name evidence="1" type="ORF">DET57_11991</name>
</gene>
<dbReference type="GO" id="GO:0043571">
    <property type="term" value="P:maintenance of CRISPR repeat elements"/>
    <property type="evidence" value="ECO:0007669"/>
    <property type="project" value="InterPro"/>
</dbReference>
<evidence type="ECO:0000313" key="1">
    <source>
        <dbReference type="EMBL" id="PXW39606.1"/>
    </source>
</evidence>
<dbReference type="NCBIfam" id="TIGR02563">
    <property type="entry name" value="cas_Csy4"/>
    <property type="match status" value="1"/>
</dbReference>
<organism evidence="1 2">
    <name type="scientific">Klebsiella oxytoca</name>
    <dbReference type="NCBI Taxonomy" id="571"/>
    <lineage>
        <taxon>Bacteria</taxon>
        <taxon>Pseudomonadati</taxon>
        <taxon>Pseudomonadota</taxon>
        <taxon>Gammaproteobacteria</taxon>
        <taxon>Enterobacterales</taxon>
        <taxon>Enterobacteriaceae</taxon>
        <taxon>Klebsiella/Raoultella group</taxon>
        <taxon>Klebsiella</taxon>
    </lineage>
</organism>
<dbReference type="RefSeq" id="WP_110276356.1">
    <property type="nucleotide sequence ID" value="NZ_QJJG01000019.1"/>
</dbReference>
<sequence>MRMTRYFFSVYYLPEDADYPLLAGRCISTLHGYTSHHPDTRIGVSFPDWTDTTLGRTIAFVSVNRSHLEQLKERAYFKILKEEKIFSISPVLKVPEYCPDVMFIRNQTIAKCFVKERKRRLERAKRRAEARGEVFQPRVNSPLRSIEAFHGIFMQSISNGCSFLLHIQKKEARIQSNHMYCSYGLASNEVYTGHVPDLSSVVKKLF</sequence>
<comment type="caution">
    <text evidence="1">The sequence shown here is derived from an EMBL/GenBank/DDBJ whole genome shotgun (WGS) entry which is preliminary data.</text>
</comment>
<dbReference type="EMBL" id="QJJG01000019">
    <property type="protein sequence ID" value="PXW39606.1"/>
    <property type="molecule type" value="Genomic_DNA"/>
</dbReference>
<dbReference type="Pfam" id="PF09618">
    <property type="entry name" value="Cas_Csy4"/>
    <property type="match status" value="1"/>
</dbReference>
<evidence type="ECO:0000313" key="2">
    <source>
        <dbReference type="Proteomes" id="UP000247485"/>
    </source>
</evidence>
<dbReference type="InterPro" id="IPR042564">
    <property type="entry name" value="CRISPR-Cas6/Csy4_sf"/>
</dbReference>
<proteinExistence type="predicted"/>
<dbReference type="AlphaFoldDB" id="A0A318FPA7"/>
<dbReference type="Proteomes" id="UP000247485">
    <property type="component" value="Unassembled WGS sequence"/>
</dbReference>
<dbReference type="InterPro" id="IPR013396">
    <property type="entry name" value="CRISPR-assoc_prot_Csy4"/>
</dbReference>
<protein>
    <submittedName>
        <fullName evidence="1">CRISPR-associated Csy4 family protein</fullName>
    </submittedName>
</protein>
<dbReference type="Gene3D" id="3.30.70.2540">
    <property type="entry name" value="CRISPR-associated endoribonuclease Cas6/Csy4"/>
    <property type="match status" value="1"/>
</dbReference>
<accession>A0A318FPA7</accession>